<sequence length="190" mass="21679">MITTTLLHPSHVVLSDRECPTGTPTIDIIVFLHHYDSTSLRAPHTLIFEECPSDIQTIVPLHHDYYVILYPPPNQPKRHTLQWRISNWYTQTIFLLHHYDITTHPAPHALIFEQRSTGIKPLFPPIMITTKLLHSRPTPHALLFEECPTGTIQLVQSECTGSMEPTRSFLLHPFSFGDAPASCMISRLSL</sequence>
<evidence type="ECO:0000313" key="2">
    <source>
        <dbReference type="Proteomes" id="UP000275078"/>
    </source>
</evidence>
<protein>
    <submittedName>
        <fullName evidence="1">Uncharacterized protein</fullName>
    </submittedName>
</protein>
<dbReference type="Proteomes" id="UP000275078">
    <property type="component" value="Unassembled WGS sequence"/>
</dbReference>
<dbReference type="EMBL" id="ML119980">
    <property type="protein sequence ID" value="RPA71069.1"/>
    <property type="molecule type" value="Genomic_DNA"/>
</dbReference>
<organism evidence="1 2">
    <name type="scientific">Ascobolus immersus RN42</name>
    <dbReference type="NCBI Taxonomy" id="1160509"/>
    <lineage>
        <taxon>Eukaryota</taxon>
        <taxon>Fungi</taxon>
        <taxon>Dikarya</taxon>
        <taxon>Ascomycota</taxon>
        <taxon>Pezizomycotina</taxon>
        <taxon>Pezizomycetes</taxon>
        <taxon>Pezizales</taxon>
        <taxon>Ascobolaceae</taxon>
        <taxon>Ascobolus</taxon>
    </lineage>
</organism>
<evidence type="ECO:0000313" key="1">
    <source>
        <dbReference type="EMBL" id="RPA71069.1"/>
    </source>
</evidence>
<dbReference type="AlphaFoldDB" id="A0A3N4H8K0"/>
<reference evidence="1 2" key="1">
    <citation type="journal article" date="2018" name="Nat. Ecol. Evol.">
        <title>Pezizomycetes genomes reveal the molecular basis of ectomycorrhizal truffle lifestyle.</title>
        <authorList>
            <person name="Murat C."/>
            <person name="Payen T."/>
            <person name="Noel B."/>
            <person name="Kuo A."/>
            <person name="Morin E."/>
            <person name="Chen J."/>
            <person name="Kohler A."/>
            <person name="Krizsan K."/>
            <person name="Balestrini R."/>
            <person name="Da Silva C."/>
            <person name="Montanini B."/>
            <person name="Hainaut M."/>
            <person name="Levati E."/>
            <person name="Barry K.W."/>
            <person name="Belfiori B."/>
            <person name="Cichocki N."/>
            <person name="Clum A."/>
            <person name="Dockter R.B."/>
            <person name="Fauchery L."/>
            <person name="Guy J."/>
            <person name="Iotti M."/>
            <person name="Le Tacon F."/>
            <person name="Lindquist E.A."/>
            <person name="Lipzen A."/>
            <person name="Malagnac F."/>
            <person name="Mello A."/>
            <person name="Molinier V."/>
            <person name="Miyauchi S."/>
            <person name="Poulain J."/>
            <person name="Riccioni C."/>
            <person name="Rubini A."/>
            <person name="Sitrit Y."/>
            <person name="Splivallo R."/>
            <person name="Traeger S."/>
            <person name="Wang M."/>
            <person name="Zifcakova L."/>
            <person name="Wipf D."/>
            <person name="Zambonelli A."/>
            <person name="Paolocci F."/>
            <person name="Nowrousian M."/>
            <person name="Ottonello S."/>
            <person name="Baldrian P."/>
            <person name="Spatafora J.W."/>
            <person name="Henrissat B."/>
            <person name="Nagy L.G."/>
            <person name="Aury J.M."/>
            <person name="Wincker P."/>
            <person name="Grigoriev I.V."/>
            <person name="Bonfante P."/>
            <person name="Martin F.M."/>
        </authorList>
    </citation>
    <scope>NUCLEOTIDE SEQUENCE [LARGE SCALE GENOMIC DNA]</scope>
    <source>
        <strain evidence="1 2">RN42</strain>
    </source>
</reference>
<proteinExistence type="predicted"/>
<accession>A0A3N4H8K0</accession>
<keyword evidence="2" id="KW-1185">Reference proteome</keyword>
<gene>
    <name evidence="1" type="ORF">BJ508DRAFT_110827</name>
</gene>
<name>A0A3N4H8K0_ASCIM</name>